<name>A0A426TWJ9_9CHLR</name>
<accession>A0A426TWJ9</accession>
<evidence type="ECO:0000313" key="2">
    <source>
        <dbReference type="Proteomes" id="UP000280307"/>
    </source>
</evidence>
<proteinExistence type="predicted"/>
<dbReference type="EMBL" id="RSAS01000593">
    <property type="protein sequence ID" value="RRR69731.1"/>
    <property type="molecule type" value="Genomic_DNA"/>
</dbReference>
<reference evidence="1 2" key="1">
    <citation type="submission" date="2018-12" db="EMBL/GenBank/DDBJ databases">
        <title>Genome Sequence of Candidatus Viridilinea halotolerans isolated from saline sulfide-rich spring.</title>
        <authorList>
            <person name="Grouzdev D.S."/>
            <person name="Burganskaya E.I."/>
            <person name="Krutkina M.S."/>
            <person name="Sukhacheva M.V."/>
            <person name="Gorlenko V.M."/>
        </authorList>
    </citation>
    <scope>NUCLEOTIDE SEQUENCE [LARGE SCALE GENOMIC DNA]</scope>
    <source>
        <strain evidence="1">Chok-6</strain>
    </source>
</reference>
<sequence length="259" mass="26775">MHTDAVQLSHEELLLVLALLKLPTPLALGPRPADGFEALGLGAALAAASSSLVARDLAYPGASLEQPPTPVPALAALASAVALAEGCLFLAERRGAERRTSHLSVQGSNLVLHTAPVPRIHRLARMADATVAITWLTEQISTPEAAHGPSVRAPVATLASALEALEAGHVATAEAQLAAAGVAESHAFVAAVGPQPTRFVLAAMRRLQAPVPVGRAALALCGPNATWWGASDPDLVELRPLGAKGLQRELHDLVGWMQE</sequence>
<dbReference type="Proteomes" id="UP000280307">
    <property type="component" value="Unassembled WGS sequence"/>
</dbReference>
<organism evidence="1 2">
    <name type="scientific">Candidatus Viridilinea halotolerans</name>
    <dbReference type="NCBI Taxonomy" id="2491704"/>
    <lineage>
        <taxon>Bacteria</taxon>
        <taxon>Bacillati</taxon>
        <taxon>Chloroflexota</taxon>
        <taxon>Chloroflexia</taxon>
        <taxon>Chloroflexales</taxon>
        <taxon>Chloroflexineae</taxon>
        <taxon>Oscillochloridaceae</taxon>
        <taxon>Candidatus Viridilinea</taxon>
    </lineage>
</organism>
<comment type="caution">
    <text evidence="1">The sequence shown here is derived from an EMBL/GenBank/DDBJ whole genome shotgun (WGS) entry which is preliminary data.</text>
</comment>
<evidence type="ECO:0008006" key="3">
    <source>
        <dbReference type="Google" id="ProtNLM"/>
    </source>
</evidence>
<gene>
    <name evidence="1" type="ORF">EI684_14810</name>
</gene>
<evidence type="ECO:0000313" key="1">
    <source>
        <dbReference type="EMBL" id="RRR69731.1"/>
    </source>
</evidence>
<dbReference type="AlphaFoldDB" id="A0A426TWJ9"/>
<protein>
    <recommendedName>
        <fullName evidence="3">ESX secretion-associated protein EspG</fullName>
    </recommendedName>
</protein>